<evidence type="ECO:0000313" key="4">
    <source>
        <dbReference type="RefSeq" id="XP_012937033.1"/>
    </source>
</evidence>
<feature type="compositionally biased region" description="Polar residues" evidence="1">
    <location>
        <begin position="193"/>
        <end position="205"/>
    </location>
</feature>
<evidence type="ECO:0000256" key="1">
    <source>
        <dbReference type="SAM" id="MobiDB-lite"/>
    </source>
</evidence>
<dbReference type="Proteomes" id="UP000694888">
    <property type="component" value="Unplaced"/>
</dbReference>
<dbReference type="PANTHER" id="PTHR31164">
    <property type="entry name" value="RAD52 MOTIF-CONTAINING PROTEIN 1"/>
    <property type="match status" value="1"/>
</dbReference>
<protein>
    <submittedName>
        <fullName evidence="4">RAD52 motif-containing protein 1</fullName>
    </submittedName>
</protein>
<keyword evidence="3" id="KW-1185">Reference proteome</keyword>
<feature type="region of interest" description="Disordered" evidence="1">
    <location>
        <begin position="190"/>
        <end position="220"/>
    </location>
</feature>
<evidence type="ECO:0000259" key="2">
    <source>
        <dbReference type="Pfam" id="PF25517"/>
    </source>
</evidence>
<feature type="compositionally biased region" description="Basic and acidic residues" evidence="1">
    <location>
        <begin position="206"/>
        <end position="215"/>
    </location>
</feature>
<feature type="compositionally biased region" description="Acidic residues" evidence="1">
    <location>
        <begin position="324"/>
        <end position="344"/>
    </location>
</feature>
<gene>
    <name evidence="4" type="primary">LOC101852235</name>
</gene>
<accession>A0ABM0ZYB1</accession>
<dbReference type="InterPro" id="IPR035979">
    <property type="entry name" value="RBD_domain_sf"/>
</dbReference>
<dbReference type="Pfam" id="PF25517">
    <property type="entry name" value="DSRM_RDM1"/>
    <property type="match status" value="1"/>
</dbReference>
<dbReference type="InterPro" id="IPR042525">
    <property type="entry name" value="Rad52_Rad59_Rad22_sf"/>
</dbReference>
<dbReference type="Gene3D" id="3.30.70.330">
    <property type="match status" value="1"/>
</dbReference>
<dbReference type="PANTHER" id="PTHR31164:SF1">
    <property type="entry name" value="RAD52 MOTIF-CONTAINING PROTEIN 1"/>
    <property type="match status" value="1"/>
</dbReference>
<proteinExistence type="predicted"/>
<dbReference type="Gene3D" id="3.30.390.80">
    <property type="entry name" value="DNA repair protein Rad52/59/22"/>
    <property type="match status" value="1"/>
</dbReference>
<dbReference type="InterPro" id="IPR057652">
    <property type="entry name" value="DSRM_RDM1"/>
</dbReference>
<feature type="region of interest" description="Disordered" evidence="1">
    <location>
        <begin position="323"/>
        <end position="366"/>
    </location>
</feature>
<dbReference type="InterPro" id="IPR012677">
    <property type="entry name" value="Nucleotide-bd_a/b_plait_sf"/>
</dbReference>
<dbReference type="SUPFAM" id="SSF54928">
    <property type="entry name" value="RNA-binding domain, RBD"/>
    <property type="match status" value="1"/>
</dbReference>
<name>A0ABM0ZYB1_APLCA</name>
<dbReference type="GeneID" id="101852235"/>
<feature type="domain" description="DM1" evidence="2">
    <location>
        <begin position="163"/>
        <end position="286"/>
    </location>
</feature>
<dbReference type="SUPFAM" id="SSF54768">
    <property type="entry name" value="dsRNA-binding domain-like"/>
    <property type="match status" value="1"/>
</dbReference>
<sequence>MEIEVEIIDFCEPRENSKNLYITNIIHFGCVCSAEHVIQECLYKACSRFGLVYEVQVFLSQSNNVAPTSCLENGSVVSSRSSDCGQTEEKDYSEPPPVCSDCQGQQPLTTQSCYAFVKFFSRMAARKAKRSLHLTHFAGKEACKVNFAKRRKPDEREGVLLYVSRCRELANHFLGYNGWSSSVRLLAKESGDVPQSSADQSQNTSDRPEPSREWNRGPPQASREWSCAIVYTAEISLPRHGLRALGVGECEQTLPAPGIQAKIQATALCHKRALERALQNAFSKILLVVSPDGKVYPEVDTTKSDPINFLYGPEETRVVAVNQLEEEPEEESSEGEQEEEEEMDNTAVSETDQINMDILQHLDDGS</sequence>
<evidence type="ECO:0000313" key="3">
    <source>
        <dbReference type="Proteomes" id="UP000694888"/>
    </source>
</evidence>
<dbReference type="InterPro" id="IPR040224">
    <property type="entry name" value="RDM1"/>
</dbReference>
<dbReference type="RefSeq" id="XP_012937033.1">
    <property type="nucleotide sequence ID" value="XM_013081579.1"/>
</dbReference>
<reference evidence="4" key="1">
    <citation type="submission" date="2025-08" db="UniProtKB">
        <authorList>
            <consortium name="RefSeq"/>
        </authorList>
    </citation>
    <scope>IDENTIFICATION</scope>
</reference>
<organism evidence="3 4">
    <name type="scientific">Aplysia californica</name>
    <name type="common">California sea hare</name>
    <dbReference type="NCBI Taxonomy" id="6500"/>
    <lineage>
        <taxon>Eukaryota</taxon>
        <taxon>Metazoa</taxon>
        <taxon>Spiralia</taxon>
        <taxon>Lophotrochozoa</taxon>
        <taxon>Mollusca</taxon>
        <taxon>Gastropoda</taxon>
        <taxon>Heterobranchia</taxon>
        <taxon>Euthyneura</taxon>
        <taxon>Tectipleura</taxon>
        <taxon>Aplysiida</taxon>
        <taxon>Aplysioidea</taxon>
        <taxon>Aplysiidae</taxon>
        <taxon>Aplysia</taxon>
    </lineage>
</organism>